<dbReference type="GeneID" id="39604496"/>
<keyword evidence="2 3" id="KW-0802">TPR repeat</keyword>
<evidence type="ECO:0000256" key="4">
    <source>
        <dbReference type="SAM" id="MobiDB-lite"/>
    </source>
</evidence>
<dbReference type="InterPro" id="IPR011990">
    <property type="entry name" value="TPR-like_helical_dom_sf"/>
</dbReference>
<dbReference type="SUPFAM" id="SSF81901">
    <property type="entry name" value="HCP-like"/>
    <property type="match status" value="2"/>
</dbReference>
<organism evidence="5 6">
    <name type="scientific">Verticillium nonalfalfae</name>
    <dbReference type="NCBI Taxonomy" id="1051616"/>
    <lineage>
        <taxon>Eukaryota</taxon>
        <taxon>Fungi</taxon>
        <taxon>Dikarya</taxon>
        <taxon>Ascomycota</taxon>
        <taxon>Pezizomycotina</taxon>
        <taxon>Sordariomycetes</taxon>
        <taxon>Hypocreomycetidae</taxon>
        <taxon>Glomerellales</taxon>
        <taxon>Plectosphaerellaceae</taxon>
        <taxon>Verticillium</taxon>
    </lineage>
</organism>
<gene>
    <name evidence="5" type="primary">CTR9</name>
    <name evidence="5" type="ORF">D7B24_000807</name>
</gene>
<evidence type="ECO:0000256" key="3">
    <source>
        <dbReference type="PROSITE-ProRule" id="PRU00339"/>
    </source>
</evidence>
<feature type="compositionally biased region" description="Basic and acidic residues" evidence="4">
    <location>
        <begin position="1093"/>
        <end position="1104"/>
    </location>
</feature>
<dbReference type="EMBL" id="RBVV01000112">
    <property type="protein sequence ID" value="RNJ54210.1"/>
    <property type="molecule type" value="Genomic_DNA"/>
</dbReference>
<proteinExistence type="predicted"/>
<feature type="compositionally biased region" description="Acidic residues" evidence="4">
    <location>
        <begin position="1109"/>
        <end position="1127"/>
    </location>
</feature>
<dbReference type="PROSITE" id="PS50005">
    <property type="entry name" value="TPR"/>
    <property type="match status" value="3"/>
</dbReference>
<feature type="compositionally biased region" description="Acidic residues" evidence="4">
    <location>
        <begin position="1195"/>
        <end position="1205"/>
    </location>
</feature>
<dbReference type="AlphaFoldDB" id="A0A3M9Y4V9"/>
<accession>A0A3M9Y4V9</accession>
<dbReference type="SUPFAM" id="SSF48452">
    <property type="entry name" value="TPR-like"/>
    <property type="match status" value="2"/>
</dbReference>
<feature type="repeat" description="TPR" evidence="3">
    <location>
        <begin position="602"/>
        <end position="635"/>
    </location>
</feature>
<evidence type="ECO:0000256" key="1">
    <source>
        <dbReference type="ARBA" id="ARBA00022737"/>
    </source>
</evidence>
<dbReference type="PANTHER" id="PTHR14027:SF2">
    <property type="entry name" value="RNA POLYMERASE-ASSOCIATED PROTEIN CTR9 HOMOLOG"/>
    <property type="match status" value="1"/>
</dbReference>
<dbReference type="PROSITE" id="PS50293">
    <property type="entry name" value="TPR_REGION"/>
    <property type="match status" value="1"/>
</dbReference>
<sequence>MSTQRNGTSNGANGAYATPTSKRFSDIPSAIDVPVHGEAEDEAVEIDLEALFDDPTEVCTLLENERAARTYWMTVALAYAKQKNIDHAIEMLVRGGHSMRDNTPREKLSLIGCLCWMYLWKVREAPRLPPDGVPASEAKTKEHYLQLATSTLNDASRINPAFPPLFLARGVLQLLRASLQIPKATGLGKLDNEKADLLRAALKAFEDAIRVSQGKNMLAVMGKARALFSLGKFPESLACYQEVLGKMPDLVDPDPRIGIGACFWQLGFKDDARSAWERCLEINPDHKVGNILLGLYYLDASGHVPTNSPDFIRLYKKAMTEYTQKSFKLDKNMPLTCATFANYFLSRKQLGTVDTLAHKAIQYTDVNAIASDGWYLLARKEHHEGDPSKASDYYRRADDARGGADRGYLPAKFGAAQLSVMRGDLAEAKLTLEKMVQQSKHHEALVLLGTLYAEEVFANQDLDAKEDKSAETKKAIGLLESVRGAWRDSKKNLNPDAAVLLNLARLYEAEHPDKALHCLLQVEQLEMDLVSAADRPPPETDEAETKRALRRFLPPQLLNNIGCFYSQSERHEQASELFEAALDACMKLGEKDEDADVDALVTTISFNLGRSYESRGMLDDAVKVYEELLKRHDDYTDARVRLAYIKLRKFPHKEGPEAVSKLYKENARDLEVRALYGWYLGKVPSRKRSGNINEDDEFRHYKHTLRDHDKHDRYALVGAGNLHLLTAREMRRESDSDKAKRSAMYTKAVEFFEKALSLDPLNAYAAQGIAIALVEDRKDYKTALGIFVKIRDTVKDAHVFVNLGHIYAELRQYSKALENYETALSKEGKSNDPVILACLGRTWLNKGRSEKNLDAYNQALSYAKKALEAAPEQVHYKFNVAFVQIQLASTIYLLPETGRVLQQLVDAQEGLEAAITALDEIAAHPQTPYPKHDVEQRANMARNTQRKQLERAIASQREYEEKNKEKLQAALEQRQTEMRKREEVRAAALAIEREKQEKLQAEREAIAARDREIAERRAEEEKARAEAEMTTDSETGERVKRKRKAAAPRGAAGEGKAKRGARKKKGGDDSEGEDEDESEEEERPKPKKRRLAKKETEKPGKFKSAEIIVDSDEDEEAQRDEDDEEDPLERAERALARSGRAASHDGRDNGDDEGDDRMDVDAGRGGDNDDEEDDDAEVTRRQQSKRARRGRVVESDEEDEEEGDEGVAAGHRSGDDDVAAAKADTSMADAEDDDEA</sequence>
<feature type="compositionally biased region" description="Acidic residues" evidence="4">
    <location>
        <begin position="1069"/>
        <end position="1081"/>
    </location>
</feature>
<feature type="compositionally biased region" description="Basic and acidic residues" evidence="4">
    <location>
        <begin position="1157"/>
        <end position="1167"/>
    </location>
</feature>
<dbReference type="STRING" id="1051616.A0A3M9Y4V9"/>
<dbReference type="GO" id="GO:0006368">
    <property type="term" value="P:transcription elongation by RNA polymerase II"/>
    <property type="evidence" value="ECO:0007669"/>
    <property type="project" value="TreeGrafter"/>
</dbReference>
<dbReference type="Pfam" id="PF13176">
    <property type="entry name" value="TPR_7"/>
    <property type="match status" value="1"/>
</dbReference>
<dbReference type="PANTHER" id="PTHR14027">
    <property type="entry name" value="RNA POLYMERASE-ASSOCIATED PROTEIN CTR9"/>
    <property type="match status" value="1"/>
</dbReference>
<feature type="repeat" description="TPR" evidence="3">
    <location>
        <begin position="797"/>
        <end position="830"/>
    </location>
</feature>
<name>A0A3M9Y4V9_9PEZI</name>
<dbReference type="GO" id="GO:0016593">
    <property type="term" value="C:Cdc73/Paf1 complex"/>
    <property type="evidence" value="ECO:0007669"/>
    <property type="project" value="TreeGrafter"/>
</dbReference>
<dbReference type="SMART" id="SM00028">
    <property type="entry name" value="TPR"/>
    <property type="match status" value="7"/>
</dbReference>
<dbReference type="InterPro" id="IPR019734">
    <property type="entry name" value="TPR_rpt"/>
</dbReference>
<evidence type="ECO:0000256" key="2">
    <source>
        <dbReference type="ARBA" id="ARBA00022803"/>
    </source>
</evidence>
<reference evidence="5 6" key="1">
    <citation type="submission" date="2018-10" db="EMBL/GenBank/DDBJ databases">
        <title>Genome sequence of Verticillium nonalfalfae VnAa140.</title>
        <authorList>
            <person name="Stajich J.E."/>
            <person name="Kasson M.T."/>
        </authorList>
    </citation>
    <scope>NUCLEOTIDE SEQUENCE [LARGE SCALE GENOMIC DNA]</scope>
    <source>
        <strain evidence="5 6">VnAa140</strain>
    </source>
</reference>
<feature type="region of interest" description="Disordered" evidence="4">
    <location>
        <begin position="1016"/>
        <end position="1236"/>
    </location>
</feature>
<evidence type="ECO:0000313" key="5">
    <source>
        <dbReference type="EMBL" id="RNJ54210.1"/>
    </source>
</evidence>
<keyword evidence="1" id="KW-0677">Repeat</keyword>
<comment type="caution">
    <text evidence="5">The sequence shown here is derived from an EMBL/GenBank/DDBJ whole genome shotgun (WGS) entry which is preliminary data.</text>
</comment>
<feature type="repeat" description="TPR" evidence="3">
    <location>
        <begin position="840"/>
        <end position="873"/>
    </location>
</feature>
<evidence type="ECO:0000313" key="6">
    <source>
        <dbReference type="Proteomes" id="UP000267145"/>
    </source>
</evidence>
<dbReference type="GO" id="GO:0000993">
    <property type="term" value="F:RNA polymerase II complex binding"/>
    <property type="evidence" value="ECO:0007669"/>
    <property type="project" value="TreeGrafter"/>
</dbReference>
<dbReference type="Pfam" id="PF13432">
    <property type="entry name" value="TPR_16"/>
    <property type="match status" value="1"/>
</dbReference>
<dbReference type="GO" id="GO:0006355">
    <property type="term" value="P:regulation of DNA-templated transcription"/>
    <property type="evidence" value="ECO:0007669"/>
    <property type="project" value="InterPro"/>
</dbReference>
<feature type="region of interest" description="Disordered" evidence="4">
    <location>
        <begin position="1"/>
        <end position="21"/>
    </location>
</feature>
<dbReference type="RefSeq" id="XP_028492368.1">
    <property type="nucleotide sequence ID" value="XM_028635055.1"/>
</dbReference>
<keyword evidence="6" id="KW-1185">Reference proteome</keyword>
<protein>
    <submittedName>
        <fullName evidence="5">Protein required for normal CLN1 and CLN2 G1 cyclin expression</fullName>
    </submittedName>
</protein>
<dbReference type="InterPro" id="IPR031101">
    <property type="entry name" value="Ctr9"/>
</dbReference>
<dbReference type="Gene3D" id="1.25.40.10">
    <property type="entry name" value="Tetratricopeptide repeat domain"/>
    <property type="match status" value="4"/>
</dbReference>
<dbReference type="Pfam" id="PF13181">
    <property type="entry name" value="TPR_8"/>
    <property type="match status" value="3"/>
</dbReference>
<feature type="compositionally biased region" description="Basic and acidic residues" evidence="4">
    <location>
        <begin position="1016"/>
        <end position="1027"/>
    </location>
</feature>
<dbReference type="Proteomes" id="UP000267145">
    <property type="component" value="Unassembled WGS sequence"/>
</dbReference>